<keyword evidence="1" id="KW-1133">Transmembrane helix</keyword>
<keyword evidence="3" id="KW-1185">Reference proteome</keyword>
<name>A0A8J6HZM4_9FIRM</name>
<evidence type="ECO:0000313" key="3">
    <source>
        <dbReference type="Proteomes" id="UP000657177"/>
    </source>
</evidence>
<comment type="caution">
    <text evidence="2">The sequence shown here is derived from an EMBL/GenBank/DDBJ whole genome shotgun (WGS) entry which is preliminary data.</text>
</comment>
<sequence length="378" mass="40479">MKKKKLFLFVFVGLIFVFFCGGEPVAAAWQTLTGSEILIREGEVITGDLWVMGNGVKIAGQVKGDLLIFADDLEVSGKVDGDLLGVTGRTVISGVVTGDVRGLSAFMQIDGVVGGNLSAAGTQLVVGPQSKVGSLLSWYTATRLSGEIAGSALAKGNIFSLDGKVGGDLEVGAKQIVAGKNAVVNGDFIYPAGAEPVLMPGAHVGGQRRTAAQMAGSAMTGVKGIWFLGSLLMGLLWLLFFPRRWKEILSTGFVWSRVIGFGFVGFFFLPVMAVLAMLTLVGLPLGIGLFLLFLILMFFGELPVYLLAGRWFCRLFRKTSRLHPAFLFLVGGFVFTFLKLIPVLGFYLALGGRILGNGLLLTYLFWREKPGKVLPLQV</sequence>
<feature type="transmembrane region" description="Helical" evidence="1">
    <location>
        <begin position="254"/>
        <end position="281"/>
    </location>
</feature>
<keyword evidence="1" id="KW-0812">Transmembrane</keyword>
<dbReference type="EMBL" id="JAAKDE010000001">
    <property type="protein sequence ID" value="MBA2132069.1"/>
    <property type="molecule type" value="Genomic_DNA"/>
</dbReference>
<reference evidence="2" key="1">
    <citation type="submission" date="2020-06" db="EMBL/GenBank/DDBJ databases">
        <title>Novel chitinolytic bacterium.</title>
        <authorList>
            <person name="Ungkulpasvich U."/>
            <person name="Kosugi A."/>
            <person name="Uke A."/>
        </authorList>
    </citation>
    <scope>NUCLEOTIDE SEQUENCE</scope>
    <source>
        <strain evidence="2">UUS1-1</strain>
    </source>
</reference>
<dbReference type="AlphaFoldDB" id="A0A8J6HZM4"/>
<feature type="transmembrane region" description="Helical" evidence="1">
    <location>
        <begin position="287"/>
        <end position="308"/>
    </location>
</feature>
<protein>
    <submittedName>
        <fullName evidence="2">Polymer-forming cytoskeletal protein</fullName>
    </submittedName>
</protein>
<dbReference type="Proteomes" id="UP000657177">
    <property type="component" value="Unassembled WGS sequence"/>
</dbReference>
<feature type="transmembrane region" description="Helical" evidence="1">
    <location>
        <begin position="224"/>
        <end position="242"/>
    </location>
</feature>
<dbReference type="RefSeq" id="WP_181338503.1">
    <property type="nucleotide sequence ID" value="NZ_JAAKDE010000001.1"/>
</dbReference>
<organism evidence="2 3">
    <name type="scientific">Capillibacterium thermochitinicola</name>
    <dbReference type="NCBI Taxonomy" id="2699427"/>
    <lineage>
        <taxon>Bacteria</taxon>
        <taxon>Bacillati</taxon>
        <taxon>Bacillota</taxon>
        <taxon>Capillibacterium</taxon>
    </lineage>
</organism>
<accession>A0A8J6HZM4</accession>
<feature type="transmembrane region" description="Helical" evidence="1">
    <location>
        <begin position="320"/>
        <end position="338"/>
    </location>
</feature>
<gene>
    <name evidence="2" type="ORF">G5B42_00650</name>
</gene>
<evidence type="ECO:0000313" key="2">
    <source>
        <dbReference type="EMBL" id="MBA2132069.1"/>
    </source>
</evidence>
<proteinExistence type="predicted"/>
<keyword evidence="1" id="KW-0472">Membrane</keyword>
<evidence type="ECO:0000256" key="1">
    <source>
        <dbReference type="SAM" id="Phobius"/>
    </source>
</evidence>